<proteinExistence type="predicted"/>
<evidence type="ECO:0000256" key="3">
    <source>
        <dbReference type="SAM" id="SignalP"/>
    </source>
</evidence>
<dbReference type="PROSITE" id="PS00135">
    <property type="entry name" value="TRYPSIN_SER"/>
    <property type="match status" value="1"/>
</dbReference>
<reference evidence="5 6" key="1">
    <citation type="submission" date="2024-04" db="EMBL/GenBank/DDBJ databases">
        <title>Kosakonia calanthae sp. nov., a halophilic bacterium isolated from leaves of Calanthe tiplacata.</title>
        <authorList>
            <person name="Wu P."/>
        </authorList>
    </citation>
    <scope>NUCLEOTIDE SEQUENCE [LARGE SCALE GENOMIC DNA]</scope>
    <source>
        <strain evidence="5 6">BYX6</strain>
    </source>
</reference>
<sequence>MSTKNLRAALCVAAALLPLSMINAASANEKLVRIVNGTPAQAGEFPEFITINANNTLSGHKCGGVLVNARWVLTAAHCAAVFDPATANILVGIESYEPLKIKDSVTIEKVVIHPSYDTTTMEGTAKYDLALIKLTRDANSSNFATLTGINTPDTPPAALEDIPLTGIGFGDNENGIRPNVLYKGHLSVLADNMCTDVPQFYPPTYYDPAMHICAGYATAGGDSGGPLYATYNGTRYVVGLVSRDLILPAQQFTRVSYYADWIANTTAE</sequence>
<dbReference type="GO" id="GO:0008233">
    <property type="term" value="F:peptidase activity"/>
    <property type="evidence" value="ECO:0007669"/>
    <property type="project" value="UniProtKB-KW"/>
</dbReference>
<dbReference type="PROSITE" id="PS00134">
    <property type="entry name" value="TRYPSIN_HIS"/>
    <property type="match status" value="1"/>
</dbReference>
<dbReference type="PANTHER" id="PTHR24250">
    <property type="entry name" value="CHYMOTRYPSIN-RELATED"/>
    <property type="match status" value="1"/>
</dbReference>
<dbReference type="CDD" id="cd00190">
    <property type="entry name" value="Tryp_SPc"/>
    <property type="match status" value="1"/>
</dbReference>
<evidence type="ECO:0000256" key="2">
    <source>
        <dbReference type="RuleBase" id="RU363034"/>
    </source>
</evidence>
<accession>A0ABZ3BAL2</accession>
<dbReference type="GO" id="GO:0006508">
    <property type="term" value="P:proteolysis"/>
    <property type="evidence" value="ECO:0007669"/>
    <property type="project" value="UniProtKB-KW"/>
</dbReference>
<dbReference type="InterPro" id="IPR043504">
    <property type="entry name" value="Peptidase_S1_PA_chymotrypsin"/>
</dbReference>
<keyword evidence="3" id="KW-0732">Signal</keyword>
<dbReference type="InterPro" id="IPR009003">
    <property type="entry name" value="Peptidase_S1_PA"/>
</dbReference>
<dbReference type="SMART" id="SM00020">
    <property type="entry name" value="Tryp_SPc"/>
    <property type="match status" value="1"/>
</dbReference>
<gene>
    <name evidence="5" type="ORF">AAEY27_10115</name>
</gene>
<dbReference type="PROSITE" id="PS50240">
    <property type="entry name" value="TRYPSIN_DOM"/>
    <property type="match status" value="1"/>
</dbReference>
<dbReference type="EMBL" id="CP151800">
    <property type="protein sequence ID" value="WZW00205.1"/>
    <property type="molecule type" value="Genomic_DNA"/>
</dbReference>
<organism evidence="5 6">
    <name type="scientific">Kosakonia calanthes</name>
    <dbReference type="NCBI Taxonomy" id="3139408"/>
    <lineage>
        <taxon>Bacteria</taxon>
        <taxon>Pseudomonadati</taxon>
        <taxon>Pseudomonadota</taxon>
        <taxon>Gammaproteobacteria</taxon>
        <taxon>Enterobacterales</taxon>
        <taxon>Enterobacteriaceae</taxon>
        <taxon>Kosakonia</taxon>
    </lineage>
</organism>
<evidence type="ECO:0000313" key="5">
    <source>
        <dbReference type="EMBL" id="WZW00205.1"/>
    </source>
</evidence>
<keyword evidence="2 5" id="KW-0645">Protease</keyword>
<dbReference type="Pfam" id="PF00089">
    <property type="entry name" value="Trypsin"/>
    <property type="match status" value="1"/>
</dbReference>
<dbReference type="Gene3D" id="2.40.10.10">
    <property type="entry name" value="Trypsin-like serine proteases"/>
    <property type="match status" value="1"/>
</dbReference>
<feature type="domain" description="Peptidase S1" evidence="4">
    <location>
        <begin position="34"/>
        <end position="267"/>
    </location>
</feature>
<dbReference type="PRINTS" id="PR00722">
    <property type="entry name" value="CHYMOTRYPSIN"/>
</dbReference>
<feature type="chain" id="PRO_5045309664" evidence="3">
    <location>
        <begin position="28"/>
        <end position="268"/>
    </location>
</feature>
<evidence type="ECO:0000259" key="4">
    <source>
        <dbReference type="PROSITE" id="PS50240"/>
    </source>
</evidence>
<dbReference type="InterPro" id="IPR001314">
    <property type="entry name" value="Peptidase_S1A"/>
</dbReference>
<dbReference type="RefSeq" id="WP_342325097.1">
    <property type="nucleotide sequence ID" value="NZ_CP151800.1"/>
</dbReference>
<keyword evidence="2" id="KW-0720">Serine protease</keyword>
<feature type="signal peptide" evidence="3">
    <location>
        <begin position="1"/>
        <end position="27"/>
    </location>
</feature>
<evidence type="ECO:0000313" key="6">
    <source>
        <dbReference type="Proteomes" id="UP001466893"/>
    </source>
</evidence>
<dbReference type="PANTHER" id="PTHR24250:SF27">
    <property type="entry name" value="ELASTASE 2 LIKE"/>
    <property type="match status" value="1"/>
</dbReference>
<keyword evidence="1" id="KW-1015">Disulfide bond</keyword>
<dbReference type="InterPro" id="IPR001254">
    <property type="entry name" value="Trypsin_dom"/>
</dbReference>
<keyword evidence="2" id="KW-0378">Hydrolase</keyword>
<dbReference type="InterPro" id="IPR033116">
    <property type="entry name" value="TRYPSIN_SER"/>
</dbReference>
<dbReference type="SUPFAM" id="SSF50494">
    <property type="entry name" value="Trypsin-like serine proteases"/>
    <property type="match status" value="1"/>
</dbReference>
<keyword evidence="6" id="KW-1185">Reference proteome</keyword>
<dbReference type="InterPro" id="IPR018114">
    <property type="entry name" value="TRYPSIN_HIS"/>
</dbReference>
<name>A0ABZ3BAL2_9ENTR</name>
<evidence type="ECO:0000256" key="1">
    <source>
        <dbReference type="ARBA" id="ARBA00023157"/>
    </source>
</evidence>
<dbReference type="Proteomes" id="UP001466893">
    <property type="component" value="Chromosome"/>
</dbReference>
<protein>
    <submittedName>
        <fullName evidence="5">Serine protease</fullName>
    </submittedName>
</protein>